<feature type="domain" description="Electron transfer flavoprotein alpha/beta-subunit N-terminal" evidence="8">
    <location>
        <begin position="26"/>
        <end position="217"/>
    </location>
</feature>
<sequence>MSNIRILVGCKRVIDYAVKIRVNAARTAVETNNVKHSLNPFDEIAVEEAVRIRQRLPSRVSDIIALSCGSAKSAEVLRTAMAMGADRAIHVEAEDIKLQPLSVAKLFRAIVEKEKPNLVILGKQAIDDDSNQTGQMLAGLLGWPQITFASNVNIEDDNLKVTREVDGGLETLSSKLPAVITADLRLNEPRFATLPNIMKAKKKPLVTYTPQDLNVDITPRLEVLSVTEPPPRQGGGTVGSVDELVSKLKEVGAL</sequence>
<dbReference type="PANTHER" id="PTHR21294:SF8">
    <property type="entry name" value="ELECTRON TRANSFER FLAVOPROTEIN SUBUNIT BETA"/>
    <property type="match status" value="1"/>
</dbReference>
<dbReference type="Proteomes" id="UP000789739">
    <property type="component" value="Unassembled WGS sequence"/>
</dbReference>
<evidence type="ECO:0000256" key="2">
    <source>
        <dbReference type="ARBA" id="ARBA00007557"/>
    </source>
</evidence>
<dbReference type="SUPFAM" id="SSF52402">
    <property type="entry name" value="Adenine nucleotide alpha hydrolases-like"/>
    <property type="match status" value="1"/>
</dbReference>
<dbReference type="CDD" id="cd01714">
    <property type="entry name" value="ETF_beta"/>
    <property type="match status" value="1"/>
</dbReference>
<reference evidence="9" key="1">
    <citation type="submission" date="2021-06" db="EMBL/GenBank/DDBJ databases">
        <authorList>
            <person name="Kallberg Y."/>
            <person name="Tangrot J."/>
            <person name="Rosling A."/>
        </authorList>
    </citation>
    <scope>NUCLEOTIDE SEQUENCE</scope>
    <source>
        <strain evidence="9">BR232B</strain>
    </source>
</reference>
<dbReference type="OrthoDB" id="276685at2759"/>
<accession>A0A9N8VFE4</accession>
<dbReference type="InterPro" id="IPR014730">
    <property type="entry name" value="ETF_a/b_N"/>
</dbReference>
<name>A0A9N8VFE4_9GLOM</name>
<comment type="similarity">
    <text evidence="2 7">Belongs to the ETF beta-subunit/FixA family.</text>
</comment>
<dbReference type="Gene3D" id="3.40.50.620">
    <property type="entry name" value="HUPs"/>
    <property type="match status" value="1"/>
</dbReference>
<dbReference type="PROSITE" id="PS01065">
    <property type="entry name" value="ETF_BETA"/>
    <property type="match status" value="1"/>
</dbReference>
<dbReference type="Pfam" id="PF01012">
    <property type="entry name" value="ETF"/>
    <property type="match status" value="1"/>
</dbReference>
<comment type="function">
    <text evidence="5 7">The electron transfer flavoprotein serves as a specific electron acceptor for several dehydrogenases, including five acyl-CoA dehydrogenases, glutaryl-CoA and sarcosine dehydrogenase. It transfers the electrons to the main mitochondrial respiratory chain via ETF-ubiquinone oxidoreductase (ETF dehydrogenase).</text>
</comment>
<comment type="cofactor">
    <cofactor evidence="7">
        <name>AMP</name>
        <dbReference type="ChEBI" id="CHEBI:456215"/>
    </cofactor>
    <text evidence="7">Binds 1 AMP per subunit.</text>
</comment>
<evidence type="ECO:0000313" key="9">
    <source>
        <dbReference type="EMBL" id="CAG8453496.1"/>
    </source>
</evidence>
<evidence type="ECO:0000256" key="6">
    <source>
        <dbReference type="ARBA" id="ARBA00070315"/>
    </source>
</evidence>
<keyword evidence="3 7" id="KW-0813">Transport</keyword>
<evidence type="ECO:0000313" key="10">
    <source>
        <dbReference type="Proteomes" id="UP000789739"/>
    </source>
</evidence>
<evidence type="ECO:0000256" key="3">
    <source>
        <dbReference type="ARBA" id="ARBA00022448"/>
    </source>
</evidence>
<evidence type="ECO:0000256" key="5">
    <source>
        <dbReference type="ARBA" id="ARBA00025416"/>
    </source>
</evidence>
<evidence type="ECO:0000256" key="7">
    <source>
        <dbReference type="PIRNR" id="PIRNR000090"/>
    </source>
</evidence>
<dbReference type="InterPro" id="IPR014729">
    <property type="entry name" value="Rossmann-like_a/b/a_fold"/>
</dbReference>
<dbReference type="InterPro" id="IPR000049">
    <property type="entry name" value="ET-Flavoprotein_bsu_CS"/>
</dbReference>
<evidence type="ECO:0000259" key="8">
    <source>
        <dbReference type="SMART" id="SM00893"/>
    </source>
</evidence>
<dbReference type="PIRSF" id="PIRSF000090">
    <property type="entry name" value="Beta-ETF"/>
    <property type="match status" value="1"/>
</dbReference>
<organism evidence="9 10">
    <name type="scientific">Paraglomus brasilianum</name>
    <dbReference type="NCBI Taxonomy" id="144538"/>
    <lineage>
        <taxon>Eukaryota</taxon>
        <taxon>Fungi</taxon>
        <taxon>Fungi incertae sedis</taxon>
        <taxon>Mucoromycota</taxon>
        <taxon>Glomeromycotina</taxon>
        <taxon>Glomeromycetes</taxon>
        <taxon>Paraglomerales</taxon>
        <taxon>Paraglomeraceae</taxon>
        <taxon>Paraglomus</taxon>
    </lineage>
</organism>
<evidence type="ECO:0000256" key="1">
    <source>
        <dbReference type="ARBA" id="ARBA00004305"/>
    </source>
</evidence>
<keyword evidence="7" id="KW-0496">Mitochondrion</keyword>
<dbReference type="GO" id="GO:0009063">
    <property type="term" value="P:amino acid catabolic process"/>
    <property type="evidence" value="ECO:0007669"/>
    <property type="project" value="TreeGrafter"/>
</dbReference>
<dbReference type="GO" id="GO:0005759">
    <property type="term" value="C:mitochondrial matrix"/>
    <property type="evidence" value="ECO:0007669"/>
    <property type="project" value="UniProtKB-SubCell"/>
</dbReference>
<proteinExistence type="inferred from homology"/>
<dbReference type="FunFam" id="3.40.50.620:FF:000011">
    <property type="entry name" value="Electron transfer flavoprotein subunit beta"/>
    <property type="match status" value="1"/>
</dbReference>
<dbReference type="AlphaFoldDB" id="A0A9N8VFE4"/>
<protein>
    <recommendedName>
        <fullName evidence="6 7">Probable electron transfer flavoprotein subunit beta</fullName>
    </recommendedName>
</protein>
<comment type="subcellular location">
    <subcellularLocation>
        <location evidence="1 7">Mitochondrion matrix</location>
    </subcellularLocation>
</comment>
<dbReference type="SMART" id="SM00893">
    <property type="entry name" value="ETF"/>
    <property type="match status" value="1"/>
</dbReference>
<comment type="caution">
    <text evidence="9">The sequence shown here is derived from an EMBL/GenBank/DDBJ whole genome shotgun (WGS) entry which is preliminary data.</text>
</comment>
<dbReference type="GO" id="GO:0033539">
    <property type="term" value="P:fatty acid beta-oxidation using acyl-CoA dehydrogenase"/>
    <property type="evidence" value="ECO:0007669"/>
    <property type="project" value="TreeGrafter"/>
</dbReference>
<gene>
    <name evidence="9" type="ORF">PBRASI_LOCUS172</name>
</gene>
<keyword evidence="4 7" id="KW-0249">Electron transport</keyword>
<comment type="subunit">
    <text evidence="7">Heterodimer of an alpha and a beta subunit.</text>
</comment>
<comment type="cofactor">
    <cofactor evidence="7">
        <name>FAD</name>
        <dbReference type="ChEBI" id="CHEBI:57692"/>
    </cofactor>
    <text evidence="7">Binds 1 FAD per dimer.</text>
</comment>
<dbReference type="GO" id="GO:0009055">
    <property type="term" value="F:electron transfer activity"/>
    <property type="evidence" value="ECO:0007669"/>
    <property type="project" value="InterPro"/>
</dbReference>
<dbReference type="InterPro" id="IPR033948">
    <property type="entry name" value="ETF_beta_N"/>
</dbReference>
<dbReference type="PANTHER" id="PTHR21294">
    <property type="entry name" value="ELECTRON TRANSFER FLAVOPROTEIN BETA-SUBUNIT"/>
    <property type="match status" value="1"/>
</dbReference>
<dbReference type="EMBL" id="CAJVPI010000008">
    <property type="protein sequence ID" value="CAG8453496.1"/>
    <property type="molecule type" value="Genomic_DNA"/>
</dbReference>
<dbReference type="InterPro" id="IPR012255">
    <property type="entry name" value="ETF_b"/>
</dbReference>
<evidence type="ECO:0000256" key="4">
    <source>
        <dbReference type="ARBA" id="ARBA00022982"/>
    </source>
</evidence>
<keyword evidence="10" id="KW-1185">Reference proteome</keyword>